<gene>
    <name evidence="2" type="ORF">GXW76_21460</name>
</gene>
<sequence length="97" mass="10288">MARASERTTNDRVDAIARDAMELTQSEISALREKVEALINERVSPALSEAAEQAVQAAAGTLRRQTDSLARNVRAQPFAAVGAAALAGIAVGLMLRR</sequence>
<dbReference type="Proteomes" id="UP001138751">
    <property type="component" value="Unassembled WGS sequence"/>
</dbReference>
<reference evidence="2" key="2">
    <citation type="journal article" date="2021" name="Syst. Appl. Microbiol.">
        <title>Roseomonas hellenica sp. nov., isolated from roots of wild-growing Alkanna tinctoria.</title>
        <authorList>
            <person name="Rat A."/>
            <person name="Naranjo H.D."/>
            <person name="Lebbe L."/>
            <person name="Cnockaert M."/>
            <person name="Krigas N."/>
            <person name="Grigoriadou K."/>
            <person name="Maloupa E."/>
            <person name="Willems A."/>
        </authorList>
    </citation>
    <scope>NUCLEOTIDE SEQUENCE</scope>
    <source>
        <strain evidence="2">LMG 31231</strain>
    </source>
</reference>
<evidence type="ECO:0000313" key="2">
    <source>
        <dbReference type="EMBL" id="MBR0673756.1"/>
    </source>
</evidence>
<name>A0A9X9X2X7_9PROT</name>
<dbReference type="AlphaFoldDB" id="A0A9X9X2X7"/>
<keyword evidence="1" id="KW-0472">Membrane</keyword>
<dbReference type="EMBL" id="JAAEDM010000087">
    <property type="protein sequence ID" value="MBR0673756.1"/>
    <property type="molecule type" value="Genomic_DNA"/>
</dbReference>
<keyword evidence="1" id="KW-0812">Transmembrane</keyword>
<keyword evidence="3" id="KW-1185">Reference proteome</keyword>
<reference evidence="2" key="1">
    <citation type="submission" date="2020-01" db="EMBL/GenBank/DDBJ databases">
        <authorList>
            <person name="Rat A."/>
        </authorList>
    </citation>
    <scope>NUCLEOTIDE SEQUENCE</scope>
    <source>
        <strain evidence="2">LMG 31231</strain>
    </source>
</reference>
<feature type="transmembrane region" description="Helical" evidence="1">
    <location>
        <begin position="78"/>
        <end position="95"/>
    </location>
</feature>
<proteinExistence type="predicted"/>
<keyword evidence="1" id="KW-1133">Transmembrane helix</keyword>
<evidence type="ECO:0000256" key="1">
    <source>
        <dbReference type="SAM" id="Phobius"/>
    </source>
</evidence>
<evidence type="ECO:0008006" key="4">
    <source>
        <dbReference type="Google" id="ProtNLM"/>
    </source>
</evidence>
<accession>A0A9X9X2X7</accession>
<comment type="caution">
    <text evidence="2">The sequence shown here is derived from an EMBL/GenBank/DDBJ whole genome shotgun (WGS) entry which is preliminary data.</text>
</comment>
<organism evidence="2 3">
    <name type="scientific">Neoroseomonas soli</name>
    <dbReference type="NCBI Taxonomy" id="1081025"/>
    <lineage>
        <taxon>Bacteria</taxon>
        <taxon>Pseudomonadati</taxon>
        <taxon>Pseudomonadota</taxon>
        <taxon>Alphaproteobacteria</taxon>
        <taxon>Acetobacterales</taxon>
        <taxon>Acetobacteraceae</taxon>
        <taxon>Neoroseomonas</taxon>
    </lineage>
</organism>
<protein>
    <recommendedName>
        <fullName evidence="4">DUF883 family protein</fullName>
    </recommendedName>
</protein>
<evidence type="ECO:0000313" key="3">
    <source>
        <dbReference type="Proteomes" id="UP001138751"/>
    </source>
</evidence>
<dbReference type="RefSeq" id="WP_211864158.1">
    <property type="nucleotide sequence ID" value="NZ_JAAEDM010000087.1"/>
</dbReference>